<comment type="caution">
    <text evidence="1">The sequence shown here is derived from an EMBL/GenBank/DDBJ whole genome shotgun (WGS) entry which is preliminary data.</text>
</comment>
<organism evidence="1 2">
    <name type="scientific">Bowmanella dokdonensis</name>
    <dbReference type="NCBI Taxonomy" id="751969"/>
    <lineage>
        <taxon>Bacteria</taxon>
        <taxon>Pseudomonadati</taxon>
        <taxon>Pseudomonadota</taxon>
        <taxon>Gammaproteobacteria</taxon>
        <taxon>Alteromonadales</taxon>
        <taxon>Alteromonadaceae</taxon>
        <taxon>Bowmanella</taxon>
    </lineage>
</organism>
<evidence type="ECO:0000313" key="1">
    <source>
        <dbReference type="EMBL" id="MBN7824783.1"/>
    </source>
</evidence>
<evidence type="ECO:0000313" key="2">
    <source>
        <dbReference type="Proteomes" id="UP000664654"/>
    </source>
</evidence>
<dbReference type="RefSeq" id="WP_206572906.1">
    <property type="nucleotide sequence ID" value="NZ_JAFKCV010000003.1"/>
</dbReference>
<proteinExistence type="predicted"/>
<name>A0A939DLP8_9ALTE</name>
<keyword evidence="2" id="KW-1185">Reference proteome</keyword>
<sequence>MILDLPSSKKPYQVSFGLTSMSEAKDNPFNPNVQVYEGDEYWEGEIEWRNLTLTQARELRVFVHRLRGPSGQFWFKDIRHVNQSAWAGSPVVDGSNQDGIELAVRGLTAGQILPAGDRFQVGDFLYELMEDGLVDGTGRVVLSILPELRLIPANGQALNLNNRVKCMLPPGQKIPETTSRKALLGSYKLKFRESLRQ</sequence>
<reference evidence="1" key="1">
    <citation type="submission" date="2021-03" db="EMBL/GenBank/DDBJ databases">
        <title>novel species isolated from a fishpond in China.</title>
        <authorList>
            <person name="Lu H."/>
            <person name="Cai Z."/>
        </authorList>
    </citation>
    <scope>NUCLEOTIDE SEQUENCE</scope>
    <source>
        <strain evidence="1">JCM 30855</strain>
    </source>
</reference>
<gene>
    <name evidence="1" type="ORF">J0A66_06035</name>
</gene>
<protein>
    <submittedName>
        <fullName evidence="1">Uncharacterized protein</fullName>
    </submittedName>
</protein>
<dbReference type="AlphaFoldDB" id="A0A939DLP8"/>
<accession>A0A939DLP8</accession>
<dbReference type="EMBL" id="JAFKCV010000003">
    <property type="protein sequence ID" value="MBN7824783.1"/>
    <property type="molecule type" value="Genomic_DNA"/>
</dbReference>
<dbReference type="Proteomes" id="UP000664654">
    <property type="component" value="Unassembled WGS sequence"/>
</dbReference>